<dbReference type="EMBL" id="BAAAUG010000188">
    <property type="protein sequence ID" value="GAA3146387.1"/>
    <property type="molecule type" value="Genomic_DNA"/>
</dbReference>
<sequence>MGNMFHGGGRSLDLSNSGTAVFIDVLTLAVSDLARSPWDYRFAALLTLQDQNVMGRGAVGFDLEDIDWGRSPRQRADAKDFVLRVLDLALRHHRWDELDYSPPHAEGYLWQYHEVVAAFDPADARPRGGCTFPGPDEAAVASCVRHRVLSAIPHWEGCVLCHA</sequence>
<keyword evidence="2" id="KW-1185">Reference proteome</keyword>
<gene>
    <name evidence="1" type="ORF">GCM10010449_76870</name>
</gene>
<name>A0ABP6NF80_9ACTN</name>
<reference evidence="2" key="1">
    <citation type="journal article" date="2019" name="Int. J. Syst. Evol. Microbiol.">
        <title>The Global Catalogue of Microorganisms (GCM) 10K type strain sequencing project: providing services to taxonomists for standard genome sequencing and annotation.</title>
        <authorList>
            <consortium name="The Broad Institute Genomics Platform"/>
            <consortium name="The Broad Institute Genome Sequencing Center for Infectious Disease"/>
            <person name="Wu L."/>
            <person name="Ma J."/>
        </authorList>
    </citation>
    <scope>NUCLEOTIDE SEQUENCE [LARGE SCALE GENOMIC DNA]</scope>
    <source>
        <strain evidence="2">JCM 9092</strain>
    </source>
</reference>
<proteinExistence type="predicted"/>
<protein>
    <submittedName>
        <fullName evidence="1">Uncharacterized protein</fullName>
    </submittedName>
</protein>
<evidence type="ECO:0000313" key="2">
    <source>
        <dbReference type="Proteomes" id="UP001501637"/>
    </source>
</evidence>
<dbReference type="Proteomes" id="UP001501637">
    <property type="component" value="Unassembled WGS sequence"/>
</dbReference>
<accession>A0ABP6NF80</accession>
<comment type="caution">
    <text evidence="1">The sequence shown here is derived from an EMBL/GenBank/DDBJ whole genome shotgun (WGS) entry which is preliminary data.</text>
</comment>
<organism evidence="1 2">
    <name type="scientific">Streptomyces rectiviolaceus</name>
    <dbReference type="NCBI Taxonomy" id="332591"/>
    <lineage>
        <taxon>Bacteria</taxon>
        <taxon>Bacillati</taxon>
        <taxon>Actinomycetota</taxon>
        <taxon>Actinomycetes</taxon>
        <taxon>Kitasatosporales</taxon>
        <taxon>Streptomycetaceae</taxon>
        <taxon>Streptomyces</taxon>
    </lineage>
</organism>
<evidence type="ECO:0000313" key="1">
    <source>
        <dbReference type="EMBL" id="GAA3146387.1"/>
    </source>
</evidence>
<dbReference type="RefSeq" id="WP_344529421.1">
    <property type="nucleotide sequence ID" value="NZ_BAAAUG010000188.1"/>
</dbReference>